<keyword evidence="5" id="KW-0862">Zinc</keyword>
<protein>
    <submittedName>
        <fullName evidence="10">Uncharacterized protein</fullName>
    </submittedName>
</protein>
<comment type="subcellular location">
    <subcellularLocation>
        <location evidence="1">Nucleus</location>
    </subcellularLocation>
</comment>
<evidence type="ECO:0000256" key="6">
    <source>
        <dbReference type="ARBA" id="ARBA00023015"/>
    </source>
</evidence>
<evidence type="ECO:0000256" key="7">
    <source>
        <dbReference type="ARBA" id="ARBA00023163"/>
    </source>
</evidence>
<dbReference type="Pfam" id="PF00096">
    <property type="entry name" value="zf-C2H2"/>
    <property type="match status" value="1"/>
</dbReference>
<dbReference type="SMART" id="SM00355">
    <property type="entry name" value="ZnF_C2H2"/>
    <property type="match status" value="3"/>
</dbReference>
<dbReference type="PANTHER" id="PTHR24394">
    <property type="entry name" value="ZINC FINGER PROTEIN"/>
    <property type="match status" value="1"/>
</dbReference>
<dbReference type="GO" id="GO:0003677">
    <property type="term" value="F:DNA binding"/>
    <property type="evidence" value="ECO:0007669"/>
    <property type="project" value="UniProtKB-KW"/>
</dbReference>
<gene>
    <name evidence="10" type="ORF">CTOB1V02_LOCUS8797</name>
</gene>
<sequence>MAESKNVDIEDPRLESLSNATVKEEELETSATVSPRGGRSSKRRKKISTSSEPGKTGRRHECAVCGKCFKCPADLRRHERKGHCNDHEPFHKGECSSAFLRASNLKKHLRTHTGEAPFACDLCGKQFTRSSAVPEHKKRVHAAAQTSDQ</sequence>
<dbReference type="GO" id="GO:0008270">
    <property type="term" value="F:zinc ion binding"/>
    <property type="evidence" value="ECO:0007669"/>
    <property type="project" value="UniProtKB-KW"/>
</dbReference>
<dbReference type="InterPro" id="IPR036236">
    <property type="entry name" value="Znf_C2H2_sf"/>
</dbReference>
<keyword evidence="7" id="KW-0804">Transcription</keyword>
<evidence type="ECO:0000256" key="9">
    <source>
        <dbReference type="SAM" id="MobiDB-lite"/>
    </source>
</evidence>
<dbReference type="GO" id="GO:0000981">
    <property type="term" value="F:DNA-binding transcription factor activity, RNA polymerase II-specific"/>
    <property type="evidence" value="ECO:0007669"/>
    <property type="project" value="TreeGrafter"/>
</dbReference>
<feature type="compositionally biased region" description="Basic and acidic residues" evidence="9">
    <location>
        <begin position="1"/>
        <end position="14"/>
    </location>
</feature>
<keyword evidence="2" id="KW-0479">Metal-binding</keyword>
<organism evidence="10">
    <name type="scientific">Cyprideis torosa</name>
    <dbReference type="NCBI Taxonomy" id="163714"/>
    <lineage>
        <taxon>Eukaryota</taxon>
        <taxon>Metazoa</taxon>
        <taxon>Ecdysozoa</taxon>
        <taxon>Arthropoda</taxon>
        <taxon>Crustacea</taxon>
        <taxon>Oligostraca</taxon>
        <taxon>Ostracoda</taxon>
        <taxon>Podocopa</taxon>
        <taxon>Podocopida</taxon>
        <taxon>Cytherocopina</taxon>
        <taxon>Cytheroidea</taxon>
        <taxon>Cytherideidae</taxon>
        <taxon>Cyprideis</taxon>
    </lineage>
</organism>
<keyword evidence="8" id="KW-0539">Nucleus</keyword>
<dbReference type="PROSITE" id="PS50157">
    <property type="entry name" value="ZINC_FINGER_C2H2_2"/>
    <property type="match status" value="3"/>
</dbReference>
<proteinExistence type="predicted"/>
<dbReference type="PROSITE" id="PS00028">
    <property type="entry name" value="ZINC_FINGER_C2H2_1"/>
    <property type="match status" value="2"/>
</dbReference>
<dbReference type="InterPro" id="IPR013087">
    <property type="entry name" value="Znf_C2H2_type"/>
</dbReference>
<evidence type="ECO:0000256" key="3">
    <source>
        <dbReference type="ARBA" id="ARBA00022737"/>
    </source>
</evidence>
<feature type="non-terminal residue" evidence="10">
    <location>
        <position position="1"/>
    </location>
</feature>
<evidence type="ECO:0000256" key="2">
    <source>
        <dbReference type="ARBA" id="ARBA00022723"/>
    </source>
</evidence>
<dbReference type="FunFam" id="3.30.160.60:FF:002343">
    <property type="entry name" value="Zinc finger protein 33A"/>
    <property type="match status" value="1"/>
</dbReference>
<keyword evidence="3" id="KW-0677">Repeat</keyword>
<dbReference type="AlphaFoldDB" id="A0A7R8ZT67"/>
<dbReference type="Gene3D" id="3.30.160.60">
    <property type="entry name" value="Classic Zinc Finger"/>
    <property type="match status" value="2"/>
</dbReference>
<name>A0A7R8ZT67_9CRUS</name>
<keyword evidence="4" id="KW-0863">Zinc-finger</keyword>
<evidence type="ECO:0000313" key="10">
    <source>
        <dbReference type="EMBL" id="CAD7230942.1"/>
    </source>
</evidence>
<dbReference type="EMBL" id="OB663079">
    <property type="protein sequence ID" value="CAD7230942.1"/>
    <property type="molecule type" value="Genomic_DNA"/>
</dbReference>
<evidence type="ECO:0000256" key="4">
    <source>
        <dbReference type="ARBA" id="ARBA00022771"/>
    </source>
</evidence>
<evidence type="ECO:0000256" key="1">
    <source>
        <dbReference type="ARBA" id="ARBA00004123"/>
    </source>
</evidence>
<evidence type="ECO:0000256" key="8">
    <source>
        <dbReference type="ARBA" id="ARBA00023242"/>
    </source>
</evidence>
<dbReference type="SUPFAM" id="SSF57667">
    <property type="entry name" value="beta-beta-alpha zinc fingers"/>
    <property type="match status" value="1"/>
</dbReference>
<dbReference type="PANTHER" id="PTHR24394:SF48">
    <property type="entry name" value="ZINC FINGER PROTEIN 771"/>
    <property type="match status" value="1"/>
</dbReference>
<accession>A0A7R8ZT67</accession>
<dbReference type="GO" id="GO:0005634">
    <property type="term" value="C:nucleus"/>
    <property type="evidence" value="ECO:0007669"/>
    <property type="project" value="UniProtKB-SubCell"/>
</dbReference>
<dbReference type="OrthoDB" id="6355685at2759"/>
<feature type="region of interest" description="Disordered" evidence="9">
    <location>
        <begin position="1"/>
        <end position="59"/>
    </location>
</feature>
<reference evidence="10" key="1">
    <citation type="submission" date="2020-11" db="EMBL/GenBank/DDBJ databases">
        <authorList>
            <person name="Tran Van P."/>
        </authorList>
    </citation>
    <scope>NUCLEOTIDE SEQUENCE</scope>
</reference>
<keyword evidence="6" id="KW-0805">Transcription regulation</keyword>
<evidence type="ECO:0000256" key="5">
    <source>
        <dbReference type="ARBA" id="ARBA00022833"/>
    </source>
</evidence>